<evidence type="ECO:0000256" key="2">
    <source>
        <dbReference type="ARBA" id="ARBA00022527"/>
    </source>
</evidence>
<feature type="non-terminal residue" evidence="11">
    <location>
        <position position="88"/>
    </location>
</feature>
<evidence type="ECO:0000313" key="12">
    <source>
        <dbReference type="Proteomes" id="UP000050509"/>
    </source>
</evidence>
<protein>
    <recommendedName>
        <fullName evidence="1">non-specific serine/threonine protein kinase</fullName>
        <ecNumber evidence="1">2.7.11.1</ecNumber>
    </recommendedName>
</protein>
<dbReference type="PANTHER" id="PTHR43289">
    <property type="entry name" value="MITOGEN-ACTIVATED PROTEIN KINASE KINASE KINASE 20-RELATED"/>
    <property type="match status" value="1"/>
</dbReference>
<name>A0A0P9FB03_9CHLR</name>
<comment type="caution">
    <text evidence="11">The sequence shown here is derived from an EMBL/GenBank/DDBJ whole genome shotgun (WGS) entry which is preliminary data.</text>
</comment>
<dbReference type="Pfam" id="PF00069">
    <property type="entry name" value="Pkinase"/>
    <property type="match status" value="1"/>
</dbReference>
<dbReference type="InterPro" id="IPR000719">
    <property type="entry name" value="Prot_kinase_dom"/>
</dbReference>
<evidence type="ECO:0000256" key="1">
    <source>
        <dbReference type="ARBA" id="ARBA00012513"/>
    </source>
</evidence>
<dbReference type="InterPro" id="IPR011009">
    <property type="entry name" value="Kinase-like_dom_sf"/>
</dbReference>
<evidence type="ECO:0000256" key="8">
    <source>
        <dbReference type="ARBA" id="ARBA00048679"/>
    </source>
</evidence>
<evidence type="ECO:0000259" key="10">
    <source>
        <dbReference type="PROSITE" id="PS50011"/>
    </source>
</evidence>
<evidence type="ECO:0000256" key="9">
    <source>
        <dbReference type="PROSITE-ProRule" id="PRU10141"/>
    </source>
</evidence>
<dbReference type="InterPro" id="IPR017441">
    <property type="entry name" value="Protein_kinase_ATP_BS"/>
</dbReference>
<evidence type="ECO:0000256" key="6">
    <source>
        <dbReference type="ARBA" id="ARBA00022840"/>
    </source>
</evidence>
<dbReference type="GO" id="GO:0004674">
    <property type="term" value="F:protein serine/threonine kinase activity"/>
    <property type="evidence" value="ECO:0007669"/>
    <property type="project" value="UniProtKB-KW"/>
</dbReference>
<dbReference type="EC" id="2.7.11.1" evidence="1"/>
<evidence type="ECO:0000256" key="7">
    <source>
        <dbReference type="ARBA" id="ARBA00047899"/>
    </source>
</evidence>
<gene>
    <name evidence="11" type="ORF">SE17_30780</name>
</gene>
<proteinExistence type="predicted"/>
<keyword evidence="6 9" id="KW-0067">ATP-binding</keyword>
<feature type="binding site" evidence="9">
    <location>
        <position position="41"/>
    </location>
    <ligand>
        <name>ATP</name>
        <dbReference type="ChEBI" id="CHEBI:30616"/>
    </ligand>
</feature>
<keyword evidence="5" id="KW-0418">Kinase</keyword>
<dbReference type="PANTHER" id="PTHR43289:SF6">
    <property type="entry name" value="SERINE_THREONINE-PROTEIN KINASE NEKL-3"/>
    <property type="match status" value="1"/>
</dbReference>
<dbReference type="Proteomes" id="UP000050509">
    <property type="component" value="Unassembled WGS sequence"/>
</dbReference>
<evidence type="ECO:0000256" key="4">
    <source>
        <dbReference type="ARBA" id="ARBA00022741"/>
    </source>
</evidence>
<dbReference type="PROSITE" id="PS50011">
    <property type="entry name" value="PROTEIN_KINASE_DOM"/>
    <property type="match status" value="1"/>
</dbReference>
<dbReference type="EMBL" id="LJCR01001766">
    <property type="protein sequence ID" value="KPV49763.1"/>
    <property type="molecule type" value="Genomic_DNA"/>
</dbReference>
<organism evidence="11 12">
    <name type="scientific">Kouleothrix aurantiaca</name>
    <dbReference type="NCBI Taxonomy" id="186479"/>
    <lineage>
        <taxon>Bacteria</taxon>
        <taxon>Bacillati</taxon>
        <taxon>Chloroflexota</taxon>
        <taxon>Chloroflexia</taxon>
        <taxon>Chloroflexales</taxon>
        <taxon>Roseiflexineae</taxon>
        <taxon>Roseiflexaceae</taxon>
        <taxon>Kouleothrix</taxon>
    </lineage>
</organism>
<evidence type="ECO:0000313" key="11">
    <source>
        <dbReference type="EMBL" id="KPV49763.1"/>
    </source>
</evidence>
<comment type="catalytic activity">
    <reaction evidence="7">
        <text>L-threonyl-[protein] + ATP = O-phospho-L-threonyl-[protein] + ADP + H(+)</text>
        <dbReference type="Rhea" id="RHEA:46608"/>
        <dbReference type="Rhea" id="RHEA-COMP:11060"/>
        <dbReference type="Rhea" id="RHEA-COMP:11605"/>
        <dbReference type="ChEBI" id="CHEBI:15378"/>
        <dbReference type="ChEBI" id="CHEBI:30013"/>
        <dbReference type="ChEBI" id="CHEBI:30616"/>
        <dbReference type="ChEBI" id="CHEBI:61977"/>
        <dbReference type="ChEBI" id="CHEBI:456216"/>
        <dbReference type="EC" id="2.7.11.1"/>
    </reaction>
</comment>
<dbReference type="GO" id="GO:0005524">
    <property type="term" value="F:ATP binding"/>
    <property type="evidence" value="ECO:0007669"/>
    <property type="project" value="UniProtKB-UniRule"/>
</dbReference>
<keyword evidence="4 9" id="KW-0547">Nucleotide-binding</keyword>
<keyword evidence="12" id="KW-1185">Reference proteome</keyword>
<comment type="catalytic activity">
    <reaction evidence="8">
        <text>L-seryl-[protein] + ATP = O-phospho-L-seryl-[protein] + ADP + H(+)</text>
        <dbReference type="Rhea" id="RHEA:17989"/>
        <dbReference type="Rhea" id="RHEA-COMP:9863"/>
        <dbReference type="Rhea" id="RHEA-COMP:11604"/>
        <dbReference type="ChEBI" id="CHEBI:15378"/>
        <dbReference type="ChEBI" id="CHEBI:29999"/>
        <dbReference type="ChEBI" id="CHEBI:30616"/>
        <dbReference type="ChEBI" id="CHEBI:83421"/>
        <dbReference type="ChEBI" id="CHEBI:456216"/>
        <dbReference type="EC" id="2.7.11.1"/>
    </reaction>
</comment>
<dbReference type="FunFam" id="3.30.200.20:FF:000035">
    <property type="entry name" value="Serine/threonine protein kinase Stk1"/>
    <property type="match status" value="1"/>
</dbReference>
<dbReference type="AlphaFoldDB" id="A0A0P9FB03"/>
<evidence type="ECO:0000256" key="3">
    <source>
        <dbReference type="ARBA" id="ARBA00022679"/>
    </source>
</evidence>
<dbReference type="PROSITE" id="PS00107">
    <property type="entry name" value="PROTEIN_KINASE_ATP"/>
    <property type="match status" value="1"/>
</dbReference>
<accession>A0A0P9FB03</accession>
<dbReference type="SUPFAM" id="SSF56112">
    <property type="entry name" value="Protein kinase-like (PK-like)"/>
    <property type="match status" value="1"/>
</dbReference>
<evidence type="ECO:0000256" key="5">
    <source>
        <dbReference type="ARBA" id="ARBA00022777"/>
    </source>
</evidence>
<sequence length="88" mass="9883">MTHLVGQHLGRYLVQEEIGRGGMARVYRALDTQLKRTVALKVLAPQLAVDPEFAQRFEREAVTAANLRHANIVTIYDVGGHNNLRYIA</sequence>
<keyword evidence="2" id="KW-0723">Serine/threonine-protein kinase</keyword>
<keyword evidence="3" id="KW-0808">Transferase</keyword>
<reference evidence="11 12" key="1">
    <citation type="submission" date="2015-09" db="EMBL/GenBank/DDBJ databases">
        <title>Draft genome sequence of Kouleothrix aurantiaca JCM 19913.</title>
        <authorList>
            <person name="Hemp J."/>
        </authorList>
    </citation>
    <scope>NUCLEOTIDE SEQUENCE [LARGE SCALE GENOMIC DNA]</scope>
    <source>
        <strain evidence="11 12">COM-B</strain>
    </source>
</reference>
<feature type="domain" description="Protein kinase" evidence="10">
    <location>
        <begin position="12"/>
        <end position="88"/>
    </location>
</feature>
<dbReference type="Gene3D" id="3.30.200.20">
    <property type="entry name" value="Phosphorylase Kinase, domain 1"/>
    <property type="match status" value="1"/>
</dbReference>